<dbReference type="EMBL" id="CM037152">
    <property type="protein sequence ID" value="KAH7833147.1"/>
    <property type="molecule type" value="Genomic_DNA"/>
</dbReference>
<organism evidence="1 2">
    <name type="scientific">Vaccinium darrowii</name>
    <dbReference type="NCBI Taxonomy" id="229202"/>
    <lineage>
        <taxon>Eukaryota</taxon>
        <taxon>Viridiplantae</taxon>
        <taxon>Streptophyta</taxon>
        <taxon>Embryophyta</taxon>
        <taxon>Tracheophyta</taxon>
        <taxon>Spermatophyta</taxon>
        <taxon>Magnoliopsida</taxon>
        <taxon>eudicotyledons</taxon>
        <taxon>Gunneridae</taxon>
        <taxon>Pentapetalae</taxon>
        <taxon>asterids</taxon>
        <taxon>Ericales</taxon>
        <taxon>Ericaceae</taxon>
        <taxon>Vaccinioideae</taxon>
        <taxon>Vaccinieae</taxon>
        <taxon>Vaccinium</taxon>
    </lineage>
</organism>
<name>A0ACB7WXI9_9ERIC</name>
<dbReference type="Proteomes" id="UP000828048">
    <property type="component" value="Chromosome 2"/>
</dbReference>
<evidence type="ECO:0000313" key="1">
    <source>
        <dbReference type="EMBL" id="KAH7833147.1"/>
    </source>
</evidence>
<gene>
    <name evidence="1" type="ORF">Vadar_003499</name>
</gene>
<protein>
    <submittedName>
        <fullName evidence="1">Uncharacterized protein</fullName>
    </submittedName>
</protein>
<accession>A0ACB7WXI9</accession>
<sequence length="108" mass="12052">MNAKVGSIGSLDVGSRKMFGTSMRKVIELATMTLSYGIEEKDDKSAQRMTMEALWCVQDSPQARLLMRVVIKVLEGRVENMPPPKPLSYLFSVRIIVLNLPTYTDNGS</sequence>
<reference evidence="1 2" key="1">
    <citation type="journal article" date="2021" name="Hortic Res">
        <title>High-quality reference genome and annotation aids understanding of berry development for evergreen blueberry (Vaccinium darrowii).</title>
        <authorList>
            <person name="Yu J."/>
            <person name="Hulse-Kemp A.M."/>
            <person name="Babiker E."/>
            <person name="Staton M."/>
        </authorList>
    </citation>
    <scope>NUCLEOTIDE SEQUENCE [LARGE SCALE GENOMIC DNA]</scope>
    <source>
        <strain evidence="2">cv. NJ 8807/NJ 8810</strain>
        <tissue evidence="1">Young leaf</tissue>
    </source>
</reference>
<evidence type="ECO:0000313" key="2">
    <source>
        <dbReference type="Proteomes" id="UP000828048"/>
    </source>
</evidence>
<keyword evidence="2" id="KW-1185">Reference proteome</keyword>
<proteinExistence type="predicted"/>
<comment type="caution">
    <text evidence="1">The sequence shown here is derived from an EMBL/GenBank/DDBJ whole genome shotgun (WGS) entry which is preliminary data.</text>
</comment>